<keyword evidence="2 3" id="KW-0961">Cell wall biogenesis/degradation</keyword>
<dbReference type="PROSITE" id="PS51257">
    <property type="entry name" value="PROKAR_LIPOPROTEIN"/>
    <property type="match status" value="1"/>
</dbReference>
<gene>
    <name evidence="3" type="primary">rlpA</name>
    <name evidence="6" type="ORF">ENJ10_10075</name>
</gene>
<evidence type="ECO:0000256" key="2">
    <source>
        <dbReference type="ARBA" id="ARBA00023316"/>
    </source>
</evidence>
<dbReference type="InterPro" id="IPR034718">
    <property type="entry name" value="RlpA"/>
</dbReference>
<sequence length="154" mass="17271">MTRIRQYGHLFILLGVFIITNSVTVSCAGGRHLRQGSFHGERVERVKRPNTQDRAQRFYGIASYYGAKFHGRKTANGETFDMYAFTAAHKTLPFGTILKVTNIKNGKQVTVRINDRGPFVRNRILDLSYAAAREIGMINSGTAEIEAIIIHQGN</sequence>
<keyword evidence="3" id="KW-1003">Cell membrane</keyword>
<comment type="function">
    <text evidence="3">Lytic transglycosylase with a strong preference for naked glycan strands that lack stem peptides.</text>
</comment>
<evidence type="ECO:0000313" key="6">
    <source>
        <dbReference type="EMBL" id="HED11024.1"/>
    </source>
</evidence>
<evidence type="ECO:0000256" key="3">
    <source>
        <dbReference type="HAMAP-Rule" id="MF_02071"/>
    </source>
</evidence>
<protein>
    <recommendedName>
        <fullName evidence="3">Probable endolytic peptidoglycan transglycosylase RlpA</fullName>
        <ecNumber evidence="3">4.2.2.-</ecNumber>
    </recommendedName>
</protein>
<feature type="domain" description="RlpA-like protein double-psi beta-barrel" evidence="5">
    <location>
        <begin position="60"/>
        <end position="146"/>
    </location>
</feature>
<keyword evidence="3" id="KW-0449">Lipoprotein</keyword>
<keyword evidence="3" id="KW-0564">Palmitate</keyword>
<dbReference type="Proteomes" id="UP000886005">
    <property type="component" value="Unassembled WGS sequence"/>
</dbReference>
<dbReference type="GO" id="GO:0071555">
    <property type="term" value="P:cell wall organization"/>
    <property type="evidence" value="ECO:0007669"/>
    <property type="project" value="UniProtKB-KW"/>
</dbReference>
<comment type="caution">
    <text evidence="6">The sequence shown here is derived from an EMBL/GenBank/DDBJ whole genome shotgun (WGS) entry which is preliminary data.</text>
</comment>
<dbReference type="InterPro" id="IPR012997">
    <property type="entry name" value="RplA"/>
</dbReference>
<keyword evidence="1 3" id="KW-0456">Lyase</keyword>
<dbReference type="PANTHER" id="PTHR34183:SF1">
    <property type="entry name" value="ENDOLYTIC PEPTIDOGLYCAN TRANSGLYCOSYLASE RLPA"/>
    <property type="match status" value="1"/>
</dbReference>
<proteinExistence type="inferred from homology"/>
<evidence type="ECO:0000259" key="5">
    <source>
        <dbReference type="Pfam" id="PF03330"/>
    </source>
</evidence>
<dbReference type="NCBIfam" id="TIGR00413">
    <property type="entry name" value="rlpA"/>
    <property type="match status" value="1"/>
</dbReference>
<dbReference type="Gene3D" id="2.40.40.10">
    <property type="entry name" value="RlpA-like domain"/>
    <property type="match status" value="1"/>
</dbReference>
<keyword evidence="3" id="KW-0472">Membrane</keyword>
<dbReference type="AlphaFoldDB" id="A0A7V1M0I7"/>
<evidence type="ECO:0000256" key="4">
    <source>
        <dbReference type="RuleBase" id="RU003495"/>
    </source>
</evidence>
<dbReference type="PANTHER" id="PTHR34183">
    <property type="entry name" value="ENDOLYTIC PEPTIDOGLYCAN TRANSGLYCOSYLASE RLPA"/>
    <property type="match status" value="1"/>
</dbReference>
<dbReference type="CDD" id="cd22268">
    <property type="entry name" value="DPBB_RlpA-like"/>
    <property type="match status" value="1"/>
</dbReference>
<dbReference type="HAMAP" id="MF_02071">
    <property type="entry name" value="RlpA"/>
    <property type="match status" value="1"/>
</dbReference>
<dbReference type="GO" id="GO:0005886">
    <property type="term" value="C:plasma membrane"/>
    <property type="evidence" value="ECO:0007669"/>
    <property type="project" value="UniProtKB-SubCell"/>
</dbReference>
<dbReference type="SUPFAM" id="SSF50685">
    <property type="entry name" value="Barwin-like endoglucanases"/>
    <property type="match status" value="1"/>
</dbReference>
<accession>A0A7V1M0I7</accession>
<organism evidence="6">
    <name type="scientific">Caldithrix abyssi</name>
    <dbReference type="NCBI Taxonomy" id="187145"/>
    <lineage>
        <taxon>Bacteria</taxon>
        <taxon>Pseudomonadati</taxon>
        <taxon>Calditrichota</taxon>
        <taxon>Calditrichia</taxon>
        <taxon>Calditrichales</taxon>
        <taxon>Calditrichaceae</taxon>
        <taxon>Caldithrix</taxon>
    </lineage>
</organism>
<dbReference type="EMBL" id="DRLD01000273">
    <property type="protein sequence ID" value="HED11024.1"/>
    <property type="molecule type" value="Genomic_DNA"/>
</dbReference>
<name>A0A7V1M0I7_CALAY</name>
<comment type="subcellular location">
    <subcellularLocation>
        <location evidence="3">Cell membrane</location>
        <topology evidence="3">Lipid-anchor</topology>
    </subcellularLocation>
</comment>
<reference evidence="6" key="1">
    <citation type="journal article" date="2020" name="mSystems">
        <title>Genome- and Community-Level Interaction Insights into Carbon Utilization and Element Cycling Functions of Hydrothermarchaeota in Hydrothermal Sediment.</title>
        <authorList>
            <person name="Zhou Z."/>
            <person name="Liu Y."/>
            <person name="Xu W."/>
            <person name="Pan J."/>
            <person name="Luo Z.H."/>
            <person name="Li M."/>
        </authorList>
    </citation>
    <scope>NUCLEOTIDE SEQUENCE [LARGE SCALE GENOMIC DNA]</scope>
    <source>
        <strain evidence="6">HyVt-456</strain>
    </source>
</reference>
<dbReference type="EC" id="4.2.2.-" evidence="3"/>
<dbReference type="InterPro" id="IPR009009">
    <property type="entry name" value="RlpA-like_DPBB"/>
</dbReference>
<evidence type="ECO:0000256" key="1">
    <source>
        <dbReference type="ARBA" id="ARBA00023239"/>
    </source>
</evidence>
<dbReference type="InterPro" id="IPR036908">
    <property type="entry name" value="RlpA-like_sf"/>
</dbReference>
<dbReference type="GO" id="GO:0000270">
    <property type="term" value="P:peptidoglycan metabolic process"/>
    <property type="evidence" value="ECO:0007669"/>
    <property type="project" value="UniProtKB-UniRule"/>
</dbReference>
<dbReference type="Pfam" id="PF03330">
    <property type="entry name" value="DPBB_1"/>
    <property type="match status" value="1"/>
</dbReference>
<dbReference type="GO" id="GO:0008932">
    <property type="term" value="F:lytic endotransglycosylase activity"/>
    <property type="evidence" value="ECO:0007669"/>
    <property type="project" value="UniProtKB-UniRule"/>
</dbReference>
<comment type="similarity">
    <text evidence="3 4">Belongs to the RlpA family.</text>
</comment>